<evidence type="ECO:0000313" key="2">
    <source>
        <dbReference type="EMBL" id="MCI19155.1"/>
    </source>
</evidence>
<dbReference type="InterPro" id="IPR036397">
    <property type="entry name" value="RNaseH_sf"/>
</dbReference>
<comment type="caution">
    <text evidence="2">The sequence shown here is derived from an EMBL/GenBank/DDBJ whole genome shotgun (WGS) entry which is preliminary data.</text>
</comment>
<proteinExistence type="predicted"/>
<dbReference type="Pfam" id="PF13456">
    <property type="entry name" value="RVT_3"/>
    <property type="match status" value="1"/>
</dbReference>
<dbReference type="Proteomes" id="UP000265520">
    <property type="component" value="Unassembled WGS sequence"/>
</dbReference>
<dbReference type="PANTHER" id="PTHR47074">
    <property type="entry name" value="BNAC02G40300D PROTEIN"/>
    <property type="match status" value="1"/>
</dbReference>
<protein>
    <submittedName>
        <fullName evidence="2">Cytochrome P450</fullName>
    </submittedName>
</protein>
<evidence type="ECO:0000259" key="1">
    <source>
        <dbReference type="Pfam" id="PF13456"/>
    </source>
</evidence>
<sequence>MRTTHRRPAVHETELHWCKPRPGTLKCNVDAACYEEANQYCIGACLRDAEGKVIHAYMKKFEGKPEVREAEAVALLEALNWLQQYNMQQIQIETDCRLCEETS</sequence>
<dbReference type="PANTHER" id="PTHR47074:SF48">
    <property type="entry name" value="POLYNUCLEOTIDYL TRANSFERASE, RIBONUCLEASE H-LIKE SUPERFAMILY PROTEIN"/>
    <property type="match status" value="1"/>
</dbReference>
<dbReference type="InterPro" id="IPR052929">
    <property type="entry name" value="RNase_H-like_EbsB-rel"/>
</dbReference>
<organism evidence="2 3">
    <name type="scientific">Trifolium medium</name>
    <dbReference type="NCBI Taxonomy" id="97028"/>
    <lineage>
        <taxon>Eukaryota</taxon>
        <taxon>Viridiplantae</taxon>
        <taxon>Streptophyta</taxon>
        <taxon>Embryophyta</taxon>
        <taxon>Tracheophyta</taxon>
        <taxon>Spermatophyta</taxon>
        <taxon>Magnoliopsida</taxon>
        <taxon>eudicotyledons</taxon>
        <taxon>Gunneridae</taxon>
        <taxon>Pentapetalae</taxon>
        <taxon>rosids</taxon>
        <taxon>fabids</taxon>
        <taxon>Fabales</taxon>
        <taxon>Fabaceae</taxon>
        <taxon>Papilionoideae</taxon>
        <taxon>50 kb inversion clade</taxon>
        <taxon>NPAAA clade</taxon>
        <taxon>Hologalegina</taxon>
        <taxon>IRL clade</taxon>
        <taxon>Trifolieae</taxon>
        <taxon>Trifolium</taxon>
    </lineage>
</organism>
<reference evidence="2 3" key="1">
    <citation type="journal article" date="2018" name="Front. Plant Sci.">
        <title>Red Clover (Trifolium pratense) and Zigzag Clover (T. medium) - A Picture of Genomic Similarities and Differences.</title>
        <authorList>
            <person name="Dluhosova J."/>
            <person name="Istvanek J."/>
            <person name="Nedelnik J."/>
            <person name="Repkova J."/>
        </authorList>
    </citation>
    <scope>NUCLEOTIDE SEQUENCE [LARGE SCALE GENOMIC DNA]</scope>
    <source>
        <strain evidence="3">cv. 10/8</strain>
        <tissue evidence="2">Leaf</tissue>
    </source>
</reference>
<dbReference type="GO" id="GO:0004523">
    <property type="term" value="F:RNA-DNA hybrid ribonuclease activity"/>
    <property type="evidence" value="ECO:0007669"/>
    <property type="project" value="InterPro"/>
</dbReference>
<dbReference type="CDD" id="cd06222">
    <property type="entry name" value="RNase_H_like"/>
    <property type="match status" value="1"/>
</dbReference>
<dbReference type="AlphaFoldDB" id="A0A392Q7C3"/>
<name>A0A392Q7C3_9FABA</name>
<dbReference type="InterPro" id="IPR044730">
    <property type="entry name" value="RNase_H-like_dom_plant"/>
</dbReference>
<evidence type="ECO:0000313" key="3">
    <source>
        <dbReference type="Proteomes" id="UP000265520"/>
    </source>
</evidence>
<dbReference type="InterPro" id="IPR002156">
    <property type="entry name" value="RNaseH_domain"/>
</dbReference>
<dbReference type="InterPro" id="IPR012337">
    <property type="entry name" value="RNaseH-like_sf"/>
</dbReference>
<dbReference type="GO" id="GO:0003676">
    <property type="term" value="F:nucleic acid binding"/>
    <property type="evidence" value="ECO:0007669"/>
    <property type="project" value="InterPro"/>
</dbReference>
<keyword evidence="3" id="KW-1185">Reference proteome</keyword>
<dbReference type="SUPFAM" id="SSF53098">
    <property type="entry name" value="Ribonuclease H-like"/>
    <property type="match status" value="1"/>
</dbReference>
<dbReference type="EMBL" id="LXQA010113470">
    <property type="protein sequence ID" value="MCI19155.1"/>
    <property type="molecule type" value="Genomic_DNA"/>
</dbReference>
<dbReference type="Gene3D" id="3.30.420.10">
    <property type="entry name" value="Ribonuclease H-like superfamily/Ribonuclease H"/>
    <property type="match status" value="1"/>
</dbReference>
<feature type="domain" description="RNase H type-1" evidence="1">
    <location>
        <begin position="28"/>
        <end position="97"/>
    </location>
</feature>
<accession>A0A392Q7C3</accession>